<evidence type="ECO:0000256" key="1">
    <source>
        <dbReference type="SAM" id="MobiDB-lite"/>
    </source>
</evidence>
<dbReference type="Proteomes" id="UP001266305">
    <property type="component" value="Unassembled WGS sequence"/>
</dbReference>
<feature type="region of interest" description="Disordered" evidence="1">
    <location>
        <begin position="31"/>
        <end position="58"/>
    </location>
</feature>
<gene>
    <name evidence="2" type="ORF">P7K49_030957</name>
</gene>
<organism evidence="2 3">
    <name type="scientific">Saguinus oedipus</name>
    <name type="common">Cotton-top tamarin</name>
    <name type="synonym">Oedipomidas oedipus</name>
    <dbReference type="NCBI Taxonomy" id="9490"/>
    <lineage>
        <taxon>Eukaryota</taxon>
        <taxon>Metazoa</taxon>
        <taxon>Chordata</taxon>
        <taxon>Craniata</taxon>
        <taxon>Vertebrata</taxon>
        <taxon>Euteleostomi</taxon>
        <taxon>Mammalia</taxon>
        <taxon>Eutheria</taxon>
        <taxon>Euarchontoglires</taxon>
        <taxon>Primates</taxon>
        <taxon>Haplorrhini</taxon>
        <taxon>Platyrrhini</taxon>
        <taxon>Cebidae</taxon>
        <taxon>Callitrichinae</taxon>
        <taxon>Saguinus</taxon>
    </lineage>
</organism>
<evidence type="ECO:0000313" key="3">
    <source>
        <dbReference type="Proteomes" id="UP001266305"/>
    </source>
</evidence>
<feature type="non-terminal residue" evidence="2">
    <location>
        <position position="58"/>
    </location>
</feature>
<dbReference type="EMBL" id="JASSZA010000016">
    <property type="protein sequence ID" value="KAK2091673.1"/>
    <property type="molecule type" value="Genomic_DNA"/>
</dbReference>
<evidence type="ECO:0000313" key="2">
    <source>
        <dbReference type="EMBL" id="KAK2091673.1"/>
    </source>
</evidence>
<comment type="caution">
    <text evidence="2">The sequence shown here is derived from an EMBL/GenBank/DDBJ whole genome shotgun (WGS) entry which is preliminary data.</text>
</comment>
<keyword evidence="3" id="KW-1185">Reference proteome</keyword>
<feature type="non-terminal residue" evidence="2">
    <location>
        <position position="1"/>
    </location>
</feature>
<accession>A0ABQ9U4U8</accession>
<name>A0ABQ9U4U8_SAGOE</name>
<protein>
    <submittedName>
        <fullName evidence="2">Uncharacterized protein</fullName>
    </submittedName>
</protein>
<reference evidence="2 3" key="1">
    <citation type="submission" date="2023-05" db="EMBL/GenBank/DDBJ databases">
        <title>B98-5 Cell Line De Novo Hybrid Assembly: An Optical Mapping Approach.</title>
        <authorList>
            <person name="Kananen K."/>
            <person name="Auerbach J.A."/>
            <person name="Kautto E."/>
            <person name="Blachly J.S."/>
        </authorList>
    </citation>
    <scope>NUCLEOTIDE SEQUENCE [LARGE SCALE GENOMIC DNA]</scope>
    <source>
        <strain evidence="2">B95-8</strain>
        <tissue evidence="2">Cell line</tissue>
    </source>
</reference>
<proteinExistence type="predicted"/>
<sequence>ERAGETHPANPIEVTDADAFSCCWQAGVRAGEPQAGRAPGQRSDVQPELDGKWRIQAA</sequence>
<feature type="compositionally biased region" description="Basic and acidic residues" evidence="1">
    <location>
        <begin position="49"/>
        <end position="58"/>
    </location>
</feature>